<name>A0AAV6TT65_9ARAC</name>
<evidence type="ECO:0000256" key="1">
    <source>
        <dbReference type="SAM" id="MobiDB-lite"/>
    </source>
</evidence>
<gene>
    <name evidence="2" type="ORF">JTE90_013695</name>
</gene>
<feature type="compositionally biased region" description="Basic and acidic residues" evidence="1">
    <location>
        <begin position="58"/>
        <end position="67"/>
    </location>
</feature>
<dbReference type="Proteomes" id="UP000827092">
    <property type="component" value="Unassembled WGS sequence"/>
</dbReference>
<proteinExistence type="predicted"/>
<dbReference type="AlphaFoldDB" id="A0AAV6TT65"/>
<accession>A0AAV6TT65</accession>
<sequence length="67" mass="7902">MINPQKRRNYLRFPKEKLLTQPAGRKLLNSGTTPEIPRCESRYSRTHYRHSFDASASSRDHNVTEEK</sequence>
<protein>
    <submittedName>
        <fullName evidence="2">Uncharacterized protein</fullName>
    </submittedName>
</protein>
<comment type="caution">
    <text evidence="2">The sequence shown here is derived from an EMBL/GenBank/DDBJ whole genome shotgun (WGS) entry which is preliminary data.</text>
</comment>
<reference evidence="2 3" key="1">
    <citation type="journal article" date="2022" name="Nat. Ecol. Evol.">
        <title>A masculinizing supergene underlies an exaggerated male reproductive morph in a spider.</title>
        <authorList>
            <person name="Hendrickx F."/>
            <person name="De Corte Z."/>
            <person name="Sonet G."/>
            <person name="Van Belleghem S.M."/>
            <person name="Kostlbacher S."/>
            <person name="Vangestel C."/>
        </authorList>
    </citation>
    <scope>NUCLEOTIDE SEQUENCE [LARGE SCALE GENOMIC DNA]</scope>
    <source>
        <strain evidence="2">W744_W776</strain>
    </source>
</reference>
<evidence type="ECO:0000313" key="3">
    <source>
        <dbReference type="Proteomes" id="UP000827092"/>
    </source>
</evidence>
<evidence type="ECO:0000313" key="2">
    <source>
        <dbReference type="EMBL" id="KAG8175159.1"/>
    </source>
</evidence>
<feature type="region of interest" description="Disordered" evidence="1">
    <location>
        <begin position="47"/>
        <end position="67"/>
    </location>
</feature>
<keyword evidence="3" id="KW-1185">Reference proteome</keyword>
<dbReference type="EMBL" id="JAFNEN010001052">
    <property type="protein sequence ID" value="KAG8175159.1"/>
    <property type="molecule type" value="Genomic_DNA"/>
</dbReference>
<organism evidence="2 3">
    <name type="scientific">Oedothorax gibbosus</name>
    <dbReference type="NCBI Taxonomy" id="931172"/>
    <lineage>
        <taxon>Eukaryota</taxon>
        <taxon>Metazoa</taxon>
        <taxon>Ecdysozoa</taxon>
        <taxon>Arthropoda</taxon>
        <taxon>Chelicerata</taxon>
        <taxon>Arachnida</taxon>
        <taxon>Araneae</taxon>
        <taxon>Araneomorphae</taxon>
        <taxon>Entelegynae</taxon>
        <taxon>Araneoidea</taxon>
        <taxon>Linyphiidae</taxon>
        <taxon>Erigoninae</taxon>
        <taxon>Oedothorax</taxon>
    </lineage>
</organism>